<keyword evidence="5 7" id="KW-1133">Transmembrane helix</keyword>
<dbReference type="InterPro" id="IPR027417">
    <property type="entry name" value="P-loop_NTPase"/>
</dbReference>
<dbReference type="EMBL" id="BNJF01000001">
    <property type="protein sequence ID" value="GHO42619.1"/>
    <property type="molecule type" value="Genomic_DNA"/>
</dbReference>
<feature type="transmembrane region" description="Helical" evidence="7">
    <location>
        <begin position="59"/>
        <end position="84"/>
    </location>
</feature>
<dbReference type="GO" id="GO:0016887">
    <property type="term" value="F:ATP hydrolysis activity"/>
    <property type="evidence" value="ECO:0007669"/>
    <property type="project" value="InterPro"/>
</dbReference>
<dbReference type="Proteomes" id="UP000612362">
    <property type="component" value="Unassembled WGS sequence"/>
</dbReference>
<dbReference type="InterPro" id="IPR003593">
    <property type="entry name" value="AAA+_ATPase"/>
</dbReference>
<evidence type="ECO:0000259" key="9">
    <source>
        <dbReference type="PROSITE" id="PS50929"/>
    </source>
</evidence>
<dbReference type="RefSeq" id="WP_220192142.1">
    <property type="nucleotide sequence ID" value="NZ_BNJF01000001.1"/>
</dbReference>
<dbReference type="PROSITE" id="PS50893">
    <property type="entry name" value="ABC_TRANSPORTER_2"/>
    <property type="match status" value="1"/>
</dbReference>
<dbReference type="InterPro" id="IPR011527">
    <property type="entry name" value="ABC1_TM_dom"/>
</dbReference>
<dbReference type="GO" id="GO:0005886">
    <property type="term" value="C:plasma membrane"/>
    <property type="evidence" value="ECO:0007669"/>
    <property type="project" value="UniProtKB-SubCell"/>
</dbReference>
<feature type="domain" description="ABC transporter" evidence="8">
    <location>
        <begin position="339"/>
        <end position="577"/>
    </location>
</feature>
<gene>
    <name evidence="10" type="ORF">KSX_07820</name>
</gene>
<accession>A0A8J3HZ76</accession>
<keyword evidence="10" id="KW-0347">Helicase</keyword>
<dbReference type="PROSITE" id="PS50929">
    <property type="entry name" value="ABC_TM1F"/>
    <property type="match status" value="1"/>
</dbReference>
<sequence length="585" mass="64945">MHIPLHAYIHLLRTYLARQRPHVLLLTLLLLATIGLQLLNPRILQLLINGAVSQVPLSSLSILGLLFLFIGLVSQFCSVLATYLSENIAWQATNNLREDLAEHCLNLDMPFHNQHNPGEMISRLDGDVTSLANFFSQFVIRVVGNLLLLLGILLILFILDWRLGLGLTVYTLLAFLVIQRTRNLASASHLANKEEMAQFYGYIEERPSCLEDIRALGATSYILLGFYERIRSWLHTIQRLGLLDGLRFGITSLTLVGGTLLALALGASLFGLKLTSAGTLVMLFYYAELLQLPLLQILDQLSDLQDASASITRVQTLFNVIPQVIDGKLETLPSSPLSLTFSDVSFAYEGHEPVLHNINFALPGGKILGLLGRTGSGKTTLARLLLRLYDPQSGTISLGTPSTPTLDLRALRLSTLRSSVALVTQDIQLFHASLRDNLTFFDPEISDERLLCALRETGLEEWYQHLSDGLDTVLQGYTGLSAGEAQLLALTRVFLRDPSLVILDEASSRLDLPTEHKLELALDRLLVGRTVIIIAHRLTTLRRADYLLILENGSIREQGERQSLLKRSDSYFSHLLSTGMEEVLA</sequence>
<evidence type="ECO:0000256" key="3">
    <source>
        <dbReference type="ARBA" id="ARBA00022741"/>
    </source>
</evidence>
<evidence type="ECO:0000256" key="2">
    <source>
        <dbReference type="ARBA" id="ARBA00022692"/>
    </source>
</evidence>
<feature type="transmembrane region" description="Helical" evidence="7">
    <location>
        <begin position="138"/>
        <end position="157"/>
    </location>
</feature>
<keyword evidence="4" id="KW-0067">ATP-binding</keyword>
<dbReference type="SUPFAM" id="SSF90123">
    <property type="entry name" value="ABC transporter transmembrane region"/>
    <property type="match status" value="1"/>
</dbReference>
<keyword evidence="10" id="KW-0378">Hydrolase</keyword>
<keyword evidence="11" id="KW-1185">Reference proteome</keyword>
<feature type="transmembrane region" description="Helical" evidence="7">
    <location>
        <begin position="163"/>
        <end position="179"/>
    </location>
</feature>
<protein>
    <submittedName>
        <fullName evidence="10">Helicase</fullName>
    </submittedName>
</protein>
<organism evidence="10 11">
    <name type="scientific">Ktedonospora formicarum</name>
    <dbReference type="NCBI Taxonomy" id="2778364"/>
    <lineage>
        <taxon>Bacteria</taxon>
        <taxon>Bacillati</taxon>
        <taxon>Chloroflexota</taxon>
        <taxon>Ktedonobacteria</taxon>
        <taxon>Ktedonobacterales</taxon>
        <taxon>Ktedonobacteraceae</taxon>
        <taxon>Ktedonospora</taxon>
    </lineage>
</organism>
<evidence type="ECO:0000259" key="8">
    <source>
        <dbReference type="PROSITE" id="PS50893"/>
    </source>
</evidence>
<name>A0A8J3HZ76_9CHLR</name>
<reference evidence="10" key="1">
    <citation type="submission" date="2020-10" db="EMBL/GenBank/DDBJ databases">
        <title>Taxonomic study of unclassified bacteria belonging to the class Ktedonobacteria.</title>
        <authorList>
            <person name="Yabe S."/>
            <person name="Wang C.M."/>
            <person name="Zheng Y."/>
            <person name="Sakai Y."/>
            <person name="Cavaletti L."/>
            <person name="Monciardini P."/>
            <person name="Donadio S."/>
        </authorList>
    </citation>
    <scope>NUCLEOTIDE SEQUENCE</scope>
    <source>
        <strain evidence="10">SOSP1-1</strain>
    </source>
</reference>
<feature type="domain" description="ABC transmembrane type-1" evidence="9">
    <location>
        <begin position="24"/>
        <end position="306"/>
    </location>
</feature>
<dbReference type="SMART" id="SM00382">
    <property type="entry name" value="AAA"/>
    <property type="match status" value="1"/>
</dbReference>
<keyword evidence="3" id="KW-0547">Nucleotide-binding</keyword>
<dbReference type="Gene3D" id="1.20.1560.10">
    <property type="entry name" value="ABC transporter type 1, transmembrane domain"/>
    <property type="match status" value="1"/>
</dbReference>
<dbReference type="GO" id="GO:0005524">
    <property type="term" value="F:ATP binding"/>
    <property type="evidence" value="ECO:0007669"/>
    <property type="project" value="UniProtKB-KW"/>
</dbReference>
<dbReference type="InterPro" id="IPR003439">
    <property type="entry name" value="ABC_transporter-like_ATP-bd"/>
</dbReference>
<evidence type="ECO:0000256" key="7">
    <source>
        <dbReference type="SAM" id="Phobius"/>
    </source>
</evidence>
<keyword evidence="6 7" id="KW-0472">Membrane</keyword>
<dbReference type="InterPro" id="IPR039421">
    <property type="entry name" value="Type_1_exporter"/>
</dbReference>
<evidence type="ECO:0000256" key="5">
    <source>
        <dbReference type="ARBA" id="ARBA00022989"/>
    </source>
</evidence>
<dbReference type="AlphaFoldDB" id="A0A8J3HZ76"/>
<dbReference type="GO" id="GO:0015421">
    <property type="term" value="F:ABC-type oligopeptide transporter activity"/>
    <property type="evidence" value="ECO:0007669"/>
    <property type="project" value="TreeGrafter"/>
</dbReference>
<feature type="transmembrane region" description="Helical" evidence="7">
    <location>
        <begin position="248"/>
        <end position="270"/>
    </location>
</feature>
<evidence type="ECO:0000313" key="10">
    <source>
        <dbReference type="EMBL" id="GHO42619.1"/>
    </source>
</evidence>
<dbReference type="Pfam" id="PF00005">
    <property type="entry name" value="ABC_tran"/>
    <property type="match status" value="1"/>
</dbReference>
<comment type="caution">
    <text evidence="10">The sequence shown here is derived from an EMBL/GenBank/DDBJ whole genome shotgun (WGS) entry which is preliminary data.</text>
</comment>
<dbReference type="SUPFAM" id="SSF52540">
    <property type="entry name" value="P-loop containing nucleoside triphosphate hydrolases"/>
    <property type="match status" value="1"/>
</dbReference>
<dbReference type="Pfam" id="PF00664">
    <property type="entry name" value="ABC_membrane"/>
    <property type="match status" value="1"/>
</dbReference>
<feature type="transmembrane region" description="Helical" evidence="7">
    <location>
        <begin position="21"/>
        <end position="39"/>
    </location>
</feature>
<evidence type="ECO:0000256" key="1">
    <source>
        <dbReference type="ARBA" id="ARBA00004651"/>
    </source>
</evidence>
<proteinExistence type="predicted"/>
<dbReference type="GO" id="GO:0004386">
    <property type="term" value="F:helicase activity"/>
    <property type="evidence" value="ECO:0007669"/>
    <property type="project" value="UniProtKB-KW"/>
</dbReference>
<evidence type="ECO:0000256" key="6">
    <source>
        <dbReference type="ARBA" id="ARBA00023136"/>
    </source>
</evidence>
<comment type="subcellular location">
    <subcellularLocation>
        <location evidence="1">Cell membrane</location>
        <topology evidence="1">Multi-pass membrane protein</topology>
    </subcellularLocation>
</comment>
<dbReference type="Gene3D" id="3.40.50.300">
    <property type="entry name" value="P-loop containing nucleotide triphosphate hydrolases"/>
    <property type="match status" value="1"/>
</dbReference>
<keyword evidence="2 7" id="KW-0812">Transmembrane</keyword>
<dbReference type="PANTHER" id="PTHR43394:SF1">
    <property type="entry name" value="ATP-BINDING CASSETTE SUB-FAMILY B MEMBER 10, MITOCHONDRIAL"/>
    <property type="match status" value="1"/>
</dbReference>
<evidence type="ECO:0000256" key="4">
    <source>
        <dbReference type="ARBA" id="ARBA00022840"/>
    </source>
</evidence>
<evidence type="ECO:0000313" key="11">
    <source>
        <dbReference type="Proteomes" id="UP000612362"/>
    </source>
</evidence>
<dbReference type="PANTHER" id="PTHR43394">
    <property type="entry name" value="ATP-DEPENDENT PERMEASE MDL1, MITOCHONDRIAL"/>
    <property type="match status" value="1"/>
</dbReference>
<dbReference type="InterPro" id="IPR036640">
    <property type="entry name" value="ABC1_TM_sf"/>
</dbReference>